<accession>A0A1Y2I9K8</accession>
<evidence type="ECO:0000313" key="4">
    <source>
        <dbReference type="Proteomes" id="UP000193067"/>
    </source>
</evidence>
<evidence type="ECO:0000313" key="3">
    <source>
        <dbReference type="EMBL" id="OSC97836.1"/>
    </source>
</evidence>
<proteinExistence type="predicted"/>
<sequence length="422" mass="46812">MANGDGERDMNIGVAHPLTKFTSSREMVAAMRDAIEVHRNAWERANVLHGEISLANILVADCQPEGSHRVFLHDLDHSVMDPTCPSPGAQDVLSHRMEVEKAISPDDIKRFKERRGSHPFMAMTLLQMVRGMPHKPCYDLESYYWVLIWVVLRHTECFLDGGLSGDTAFGHIFDATTDFLSAALKCGWLLDERRLTVTANEPLTTLMHRFVWLVGISQPLAYMPVPRPELTHSAVLAVFDEALAMDGWLENDWKPWVLLEGADITPRPIVHTTVPGYTNCAEERTMRSKTAAIASLNPVFPDPPLGCAIDSLAPARPSGRKRANEDNDPGASTIRRPRKRIKAGTVALSLAPVSRDIQNPDPSPTPQFEATIAGSSKATTSGHRRRRNGPKATLTPARQPTRHSARIQAQKEKNALRRDSAR</sequence>
<dbReference type="STRING" id="1353009.A0A1Y2I9K8"/>
<dbReference type="OrthoDB" id="3270165at2759"/>
<dbReference type="Pfam" id="PF17667">
    <property type="entry name" value="Pkinase_fungal"/>
    <property type="match status" value="1"/>
</dbReference>
<evidence type="ECO:0000256" key="1">
    <source>
        <dbReference type="SAM" id="MobiDB-lite"/>
    </source>
</evidence>
<keyword evidence="4" id="KW-1185">Reference proteome</keyword>
<dbReference type="SUPFAM" id="SSF56112">
    <property type="entry name" value="Protein kinase-like (PK-like)"/>
    <property type="match status" value="1"/>
</dbReference>
<dbReference type="AlphaFoldDB" id="A0A1Y2I9K8"/>
<feature type="compositionally biased region" description="Basic and acidic residues" evidence="1">
    <location>
        <begin position="409"/>
        <end position="422"/>
    </location>
</feature>
<dbReference type="PANTHER" id="PTHR38248:SF2">
    <property type="entry name" value="FUNK1 11"/>
    <property type="match status" value="1"/>
</dbReference>
<feature type="domain" description="Fungal-type protein kinase" evidence="2">
    <location>
        <begin position="14"/>
        <end position="151"/>
    </location>
</feature>
<dbReference type="PANTHER" id="PTHR38248">
    <property type="entry name" value="FUNK1 6"/>
    <property type="match status" value="1"/>
</dbReference>
<organism evidence="3 4">
    <name type="scientific">Trametes coccinea (strain BRFM310)</name>
    <name type="common">Pycnoporus coccineus</name>
    <dbReference type="NCBI Taxonomy" id="1353009"/>
    <lineage>
        <taxon>Eukaryota</taxon>
        <taxon>Fungi</taxon>
        <taxon>Dikarya</taxon>
        <taxon>Basidiomycota</taxon>
        <taxon>Agaricomycotina</taxon>
        <taxon>Agaricomycetes</taxon>
        <taxon>Polyporales</taxon>
        <taxon>Polyporaceae</taxon>
        <taxon>Trametes</taxon>
    </lineage>
</organism>
<dbReference type="InterPro" id="IPR040976">
    <property type="entry name" value="Pkinase_fungal"/>
</dbReference>
<feature type="region of interest" description="Disordered" evidence="1">
    <location>
        <begin position="351"/>
        <end position="422"/>
    </location>
</feature>
<reference evidence="3 4" key="1">
    <citation type="journal article" date="2015" name="Biotechnol. Biofuels">
        <title>Enhanced degradation of softwood versus hardwood by the white-rot fungus Pycnoporus coccineus.</title>
        <authorList>
            <person name="Couturier M."/>
            <person name="Navarro D."/>
            <person name="Chevret D."/>
            <person name="Henrissat B."/>
            <person name="Piumi F."/>
            <person name="Ruiz-Duenas F.J."/>
            <person name="Martinez A.T."/>
            <person name="Grigoriev I.V."/>
            <person name="Riley R."/>
            <person name="Lipzen A."/>
            <person name="Berrin J.G."/>
            <person name="Master E.R."/>
            <person name="Rosso M.N."/>
        </authorList>
    </citation>
    <scope>NUCLEOTIDE SEQUENCE [LARGE SCALE GENOMIC DNA]</scope>
    <source>
        <strain evidence="3 4">BRFM310</strain>
    </source>
</reference>
<name>A0A1Y2I9K8_TRAC3</name>
<dbReference type="InterPro" id="IPR011009">
    <property type="entry name" value="Kinase-like_dom_sf"/>
</dbReference>
<evidence type="ECO:0000259" key="2">
    <source>
        <dbReference type="Pfam" id="PF17667"/>
    </source>
</evidence>
<dbReference type="EMBL" id="KZ084145">
    <property type="protein sequence ID" value="OSC97836.1"/>
    <property type="molecule type" value="Genomic_DNA"/>
</dbReference>
<protein>
    <recommendedName>
        <fullName evidence="2">Fungal-type protein kinase domain-containing protein</fullName>
    </recommendedName>
</protein>
<feature type="region of interest" description="Disordered" evidence="1">
    <location>
        <begin position="312"/>
        <end position="338"/>
    </location>
</feature>
<gene>
    <name evidence="3" type="ORF">PYCCODRAFT_1428175</name>
</gene>
<dbReference type="Proteomes" id="UP000193067">
    <property type="component" value="Unassembled WGS sequence"/>
</dbReference>